<dbReference type="Pfam" id="PF00512">
    <property type="entry name" value="HisKA"/>
    <property type="match status" value="1"/>
</dbReference>
<evidence type="ECO:0000313" key="12">
    <source>
        <dbReference type="EMBL" id="RNB89730.1"/>
    </source>
</evidence>
<accession>A0A3M8DNQ3</accession>
<dbReference type="CDD" id="cd00082">
    <property type="entry name" value="HisKA"/>
    <property type="match status" value="1"/>
</dbReference>
<evidence type="ECO:0000256" key="6">
    <source>
        <dbReference type="ARBA" id="ARBA00022777"/>
    </source>
</evidence>
<evidence type="ECO:0000256" key="4">
    <source>
        <dbReference type="ARBA" id="ARBA00022679"/>
    </source>
</evidence>
<dbReference type="SMART" id="SM00091">
    <property type="entry name" value="PAS"/>
    <property type="match status" value="4"/>
</dbReference>
<dbReference type="EC" id="2.7.13.3" evidence="2"/>
<name>A0A3M8DNQ3_9BACL</name>
<dbReference type="Pfam" id="PF02518">
    <property type="entry name" value="HATPase_c"/>
    <property type="match status" value="1"/>
</dbReference>
<dbReference type="InterPro" id="IPR000700">
    <property type="entry name" value="PAS-assoc_C"/>
</dbReference>
<dbReference type="Gene3D" id="3.30.565.10">
    <property type="entry name" value="Histidine kinase-like ATPase, C-terminal domain"/>
    <property type="match status" value="1"/>
</dbReference>
<feature type="domain" description="PAC" evidence="11">
    <location>
        <begin position="190"/>
        <end position="241"/>
    </location>
</feature>
<feature type="domain" description="Histidine kinase" evidence="9">
    <location>
        <begin position="507"/>
        <end position="711"/>
    </location>
</feature>
<organism evidence="12 13">
    <name type="scientific">Brevibacillus fluminis</name>
    <dbReference type="NCBI Taxonomy" id="511487"/>
    <lineage>
        <taxon>Bacteria</taxon>
        <taxon>Bacillati</taxon>
        <taxon>Bacillota</taxon>
        <taxon>Bacilli</taxon>
        <taxon>Bacillales</taxon>
        <taxon>Paenibacillaceae</taxon>
        <taxon>Brevibacillus</taxon>
    </lineage>
</organism>
<dbReference type="Pfam" id="PF00989">
    <property type="entry name" value="PAS"/>
    <property type="match status" value="2"/>
</dbReference>
<sequence length="726" mass="82736">MNLPVCNGYEILDRITDGFFAVDERWCFTYVNSEATRLLFRSREDLLGKNVWGEFPEAIDLTFYDHYQRAIREQTPVAFDAFFPPLNKWFDVRAYPSSTGLSVYFQDITNEKVAHSQKEQHYKSLFEQNPDAVFSFDLSGNYLTVNPAMERLLGYRVEEFLQQSFVPLVSEDDLEKTMIHYQKALTGTTQRYQTKAVHKNGSIVYVDVTNMPIIINQEVVGVYGVAKDITERYLEQDELRKTKERLESFVHNNADAIWVIDMDDKVLEINPTFESMFGWSADSVIGKKLPIIPDFLKDSIQTIHESVKSGSSFVGFETIRERRDGSHLHVSATLSPITDLTGEVIGLTGICRDVSARKKAEETLHAKTKQLESFIENNVDSILIMNLDRRVVHANKAFENTFGWAKEEILGVHLYDLPFIPHEEMVVIKQHEISVNQETPILGEETVRSRRDGVMLNVAFSKFPIYDADGNMDGWSVILRDITEWKKSQLILQNSEKLTVAGQLAAGIAHEIRNPITVIKGFVHLMSSGFGDKEEYFRIMSSECERIEQILSELLVLAKPQTIKLEPKDIRLIMLQTITLLHSQAILNNVEIVTEFDPGVVMLQCDENQMKQVFINFIKNAIEAMPSGGTIKIQIKQRENDIIVRIIDDGTGIPPEILSKMGQPFYTTKEKGTGLGFMVSKRIIENHSGTIHIESEWNKGTTLEINLPFTRIDAFSAEIQMQPEIS</sequence>
<dbReference type="CDD" id="cd00130">
    <property type="entry name" value="PAS"/>
    <property type="match status" value="4"/>
</dbReference>
<dbReference type="InterPro" id="IPR003661">
    <property type="entry name" value="HisK_dim/P_dom"/>
</dbReference>
<keyword evidence="8" id="KW-0902">Two-component regulatory system</keyword>
<dbReference type="PROSITE" id="PS50112">
    <property type="entry name" value="PAS"/>
    <property type="match status" value="4"/>
</dbReference>
<dbReference type="InterPro" id="IPR004358">
    <property type="entry name" value="Sig_transdc_His_kin-like_C"/>
</dbReference>
<comment type="catalytic activity">
    <reaction evidence="1">
        <text>ATP + protein L-histidine = ADP + protein N-phospho-L-histidine.</text>
        <dbReference type="EC" id="2.7.13.3"/>
    </reaction>
</comment>
<evidence type="ECO:0000259" key="9">
    <source>
        <dbReference type="PROSITE" id="PS50109"/>
    </source>
</evidence>
<dbReference type="PRINTS" id="PR00344">
    <property type="entry name" value="BCTRLSENSOR"/>
</dbReference>
<dbReference type="Gene3D" id="1.10.287.130">
    <property type="match status" value="1"/>
</dbReference>
<dbReference type="AlphaFoldDB" id="A0A3M8DNQ3"/>
<dbReference type="PROSITE" id="PS50113">
    <property type="entry name" value="PAC"/>
    <property type="match status" value="3"/>
</dbReference>
<keyword evidence="3" id="KW-0597">Phosphoprotein</keyword>
<dbReference type="InterPro" id="IPR013767">
    <property type="entry name" value="PAS_fold"/>
</dbReference>
<evidence type="ECO:0000259" key="11">
    <source>
        <dbReference type="PROSITE" id="PS50113"/>
    </source>
</evidence>
<keyword evidence="4" id="KW-0808">Transferase</keyword>
<dbReference type="GO" id="GO:0005524">
    <property type="term" value="F:ATP binding"/>
    <property type="evidence" value="ECO:0007669"/>
    <property type="project" value="UniProtKB-KW"/>
</dbReference>
<dbReference type="InterPro" id="IPR000014">
    <property type="entry name" value="PAS"/>
</dbReference>
<dbReference type="GO" id="GO:0006355">
    <property type="term" value="P:regulation of DNA-templated transcription"/>
    <property type="evidence" value="ECO:0007669"/>
    <property type="project" value="InterPro"/>
</dbReference>
<dbReference type="Pfam" id="PF08448">
    <property type="entry name" value="PAS_4"/>
    <property type="match status" value="2"/>
</dbReference>
<evidence type="ECO:0000256" key="1">
    <source>
        <dbReference type="ARBA" id="ARBA00000085"/>
    </source>
</evidence>
<dbReference type="Proteomes" id="UP000271031">
    <property type="component" value="Unassembled WGS sequence"/>
</dbReference>
<dbReference type="NCBIfam" id="TIGR00229">
    <property type="entry name" value="sensory_box"/>
    <property type="match status" value="3"/>
</dbReference>
<dbReference type="SMART" id="SM00086">
    <property type="entry name" value="PAC"/>
    <property type="match status" value="3"/>
</dbReference>
<evidence type="ECO:0000313" key="13">
    <source>
        <dbReference type="Proteomes" id="UP000271031"/>
    </source>
</evidence>
<evidence type="ECO:0000256" key="2">
    <source>
        <dbReference type="ARBA" id="ARBA00012438"/>
    </source>
</evidence>
<dbReference type="PANTHER" id="PTHR43065:SF34">
    <property type="entry name" value="SPORULATION KINASE A"/>
    <property type="match status" value="1"/>
</dbReference>
<evidence type="ECO:0000256" key="8">
    <source>
        <dbReference type="ARBA" id="ARBA00023012"/>
    </source>
</evidence>
<dbReference type="OrthoDB" id="9815750at2"/>
<dbReference type="InterPro" id="IPR013656">
    <property type="entry name" value="PAS_4"/>
</dbReference>
<feature type="domain" description="PAS" evidence="10">
    <location>
        <begin position="10"/>
        <end position="55"/>
    </location>
</feature>
<dbReference type="GO" id="GO:0000155">
    <property type="term" value="F:phosphorelay sensor kinase activity"/>
    <property type="evidence" value="ECO:0007669"/>
    <property type="project" value="InterPro"/>
</dbReference>
<dbReference type="InterPro" id="IPR035965">
    <property type="entry name" value="PAS-like_dom_sf"/>
</dbReference>
<feature type="domain" description="PAS" evidence="10">
    <location>
        <begin position="242"/>
        <end position="296"/>
    </location>
</feature>
<dbReference type="SMART" id="SM00388">
    <property type="entry name" value="HisKA"/>
    <property type="match status" value="1"/>
</dbReference>
<feature type="domain" description="PAS" evidence="10">
    <location>
        <begin position="367"/>
        <end position="411"/>
    </location>
</feature>
<keyword evidence="6 12" id="KW-0418">Kinase</keyword>
<dbReference type="InterPro" id="IPR036097">
    <property type="entry name" value="HisK_dim/P_sf"/>
</dbReference>
<keyword evidence="13" id="KW-1185">Reference proteome</keyword>
<dbReference type="CDD" id="cd00075">
    <property type="entry name" value="HATPase"/>
    <property type="match status" value="1"/>
</dbReference>
<evidence type="ECO:0000259" key="10">
    <source>
        <dbReference type="PROSITE" id="PS50112"/>
    </source>
</evidence>
<evidence type="ECO:0000256" key="3">
    <source>
        <dbReference type="ARBA" id="ARBA00022553"/>
    </source>
</evidence>
<dbReference type="PROSITE" id="PS50109">
    <property type="entry name" value="HIS_KIN"/>
    <property type="match status" value="1"/>
</dbReference>
<reference evidence="12 13" key="1">
    <citation type="submission" date="2018-10" db="EMBL/GenBank/DDBJ databases">
        <title>Phylogenomics of Brevibacillus.</title>
        <authorList>
            <person name="Dunlap C."/>
        </authorList>
    </citation>
    <scope>NUCLEOTIDE SEQUENCE [LARGE SCALE GENOMIC DNA]</scope>
    <source>
        <strain evidence="12 13">JCM 15716</strain>
    </source>
</reference>
<dbReference type="SUPFAM" id="SSF47384">
    <property type="entry name" value="Homodimeric domain of signal transducing histidine kinase"/>
    <property type="match status" value="1"/>
</dbReference>
<dbReference type="PANTHER" id="PTHR43065">
    <property type="entry name" value="SENSOR HISTIDINE KINASE"/>
    <property type="match status" value="1"/>
</dbReference>
<keyword evidence="5" id="KW-0547">Nucleotide-binding</keyword>
<feature type="domain" description="PAC" evidence="11">
    <location>
        <begin position="442"/>
        <end position="494"/>
    </location>
</feature>
<dbReference type="SMART" id="SM00387">
    <property type="entry name" value="HATPase_c"/>
    <property type="match status" value="1"/>
</dbReference>
<protein>
    <recommendedName>
        <fullName evidence="2">histidine kinase</fullName>
        <ecNumber evidence="2">2.7.13.3</ecNumber>
    </recommendedName>
</protein>
<dbReference type="EMBL" id="RHHQ01000008">
    <property type="protein sequence ID" value="RNB89730.1"/>
    <property type="molecule type" value="Genomic_DNA"/>
</dbReference>
<dbReference type="SUPFAM" id="SSF55874">
    <property type="entry name" value="ATPase domain of HSP90 chaperone/DNA topoisomerase II/histidine kinase"/>
    <property type="match status" value="1"/>
</dbReference>
<comment type="caution">
    <text evidence="12">The sequence shown here is derived from an EMBL/GenBank/DDBJ whole genome shotgun (WGS) entry which is preliminary data.</text>
</comment>
<dbReference type="InterPro" id="IPR003594">
    <property type="entry name" value="HATPase_dom"/>
</dbReference>
<dbReference type="Gene3D" id="3.30.450.20">
    <property type="entry name" value="PAS domain"/>
    <property type="match status" value="4"/>
</dbReference>
<feature type="domain" description="PAC" evidence="11">
    <location>
        <begin position="314"/>
        <end position="366"/>
    </location>
</feature>
<proteinExistence type="predicted"/>
<evidence type="ECO:0000256" key="7">
    <source>
        <dbReference type="ARBA" id="ARBA00022840"/>
    </source>
</evidence>
<dbReference type="InterPro" id="IPR001610">
    <property type="entry name" value="PAC"/>
</dbReference>
<dbReference type="InterPro" id="IPR005467">
    <property type="entry name" value="His_kinase_dom"/>
</dbReference>
<feature type="domain" description="PAS" evidence="10">
    <location>
        <begin position="118"/>
        <end position="188"/>
    </location>
</feature>
<dbReference type="InterPro" id="IPR036890">
    <property type="entry name" value="HATPase_C_sf"/>
</dbReference>
<gene>
    <name evidence="12" type="ORF">EDM56_11175</name>
</gene>
<evidence type="ECO:0000256" key="5">
    <source>
        <dbReference type="ARBA" id="ARBA00022741"/>
    </source>
</evidence>
<keyword evidence="7" id="KW-0067">ATP-binding</keyword>
<dbReference type="RefSeq" id="WP_122917984.1">
    <property type="nucleotide sequence ID" value="NZ_RHHQ01000008.1"/>
</dbReference>
<dbReference type="SUPFAM" id="SSF55785">
    <property type="entry name" value="PYP-like sensor domain (PAS domain)"/>
    <property type="match status" value="4"/>
</dbReference>